<dbReference type="AlphaFoldDB" id="A0A512NNJ0"/>
<dbReference type="InterPro" id="IPR055348">
    <property type="entry name" value="DctQ"/>
</dbReference>
<comment type="caution">
    <text evidence="11">The sequence shown here is derived from an EMBL/GenBank/DDBJ whole genome shotgun (WGS) entry which is preliminary data.</text>
</comment>
<feature type="transmembrane region" description="Helical" evidence="9">
    <location>
        <begin position="87"/>
        <end position="108"/>
    </location>
</feature>
<keyword evidence="12" id="KW-1185">Reference proteome</keyword>
<dbReference type="Pfam" id="PF04290">
    <property type="entry name" value="DctQ"/>
    <property type="match status" value="1"/>
</dbReference>
<evidence type="ECO:0000256" key="3">
    <source>
        <dbReference type="ARBA" id="ARBA00022475"/>
    </source>
</evidence>
<dbReference type="GO" id="GO:0005886">
    <property type="term" value="C:plasma membrane"/>
    <property type="evidence" value="ECO:0007669"/>
    <property type="project" value="UniProtKB-SubCell"/>
</dbReference>
<evidence type="ECO:0000259" key="10">
    <source>
        <dbReference type="Pfam" id="PF04290"/>
    </source>
</evidence>
<name>A0A512NNJ0_9HYPH</name>
<protein>
    <recommendedName>
        <fullName evidence="9">TRAP transporter small permease protein</fullName>
    </recommendedName>
</protein>
<dbReference type="PANTHER" id="PTHR35011:SF2">
    <property type="entry name" value="2,3-DIKETO-L-GULONATE TRAP TRANSPORTER SMALL PERMEASE PROTEIN YIAM"/>
    <property type="match status" value="1"/>
</dbReference>
<evidence type="ECO:0000256" key="7">
    <source>
        <dbReference type="ARBA" id="ARBA00023136"/>
    </source>
</evidence>
<dbReference type="OrthoDB" id="7866592at2"/>
<dbReference type="GO" id="GO:0015740">
    <property type="term" value="P:C4-dicarboxylate transport"/>
    <property type="evidence" value="ECO:0007669"/>
    <property type="project" value="TreeGrafter"/>
</dbReference>
<evidence type="ECO:0000256" key="8">
    <source>
        <dbReference type="ARBA" id="ARBA00038436"/>
    </source>
</evidence>
<gene>
    <name evidence="11" type="ORF">RSO01_76770</name>
</gene>
<feature type="transmembrane region" description="Helical" evidence="9">
    <location>
        <begin position="48"/>
        <end position="66"/>
    </location>
</feature>
<sequence>MKRNVMDRIIDTIEAIAAVFVGLVAADIFLSVLLRRFFSVQIPDSYDFGRMLLGILIFWGIAATSYRGGHITVDLVWASASKRWKRVIDIFATLILLFVVTVQTYTLFDKVRATYNDNVLTYDLGLPTWPFFAIAWAGDVSAVVLIAIRTYRLIFHPEDLHEESHVESAADR</sequence>
<dbReference type="PANTHER" id="PTHR35011">
    <property type="entry name" value="2,3-DIKETO-L-GULONATE TRAP TRANSPORTER SMALL PERMEASE PROTEIN YIAM"/>
    <property type="match status" value="1"/>
</dbReference>
<evidence type="ECO:0000256" key="6">
    <source>
        <dbReference type="ARBA" id="ARBA00022989"/>
    </source>
</evidence>
<evidence type="ECO:0000256" key="5">
    <source>
        <dbReference type="ARBA" id="ARBA00022692"/>
    </source>
</evidence>
<evidence type="ECO:0000256" key="9">
    <source>
        <dbReference type="RuleBase" id="RU369079"/>
    </source>
</evidence>
<evidence type="ECO:0000313" key="12">
    <source>
        <dbReference type="Proteomes" id="UP000321058"/>
    </source>
</evidence>
<proteinExistence type="inferred from homology"/>
<feature type="transmembrane region" description="Helical" evidence="9">
    <location>
        <begin position="12"/>
        <end position="33"/>
    </location>
</feature>
<evidence type="ECO:0000313" key="11">
    <source>
        <dbReference type="EMBL" id="GEP60511.1"/>
    </source>
</evidence>
<evidence type="ECO:0000256" key="1">
    <source>
        <dbReference type="ARBA" id="ARBA00004429"/>
    </source>
</evidence>
<accession>A0A512NNJ0</accession>
<keyword evidence="6 9" id="KW-1133">Transmembrane helix</keyword>
<organism evidence="11 12">
    <name type="scientific">Reyranella soli</name>
    <dbReference type="NCBI Taxonomy" id="1230389"/>
    <lineage>
        <taxon>Bacteria</taxon>
        <taxon>Pseudomonadati</taxon>
        <taxon>Pseudomonadota</taxon>
        <taxon>Alphaproteobacteria</taxon>
        <taxon>Hyphomicrobiales</taxon>
        <taxon>Reyranellaceae</taxon>
        <taxon>Reyranella</taxon>
    </lineage>
</organism>
<keyword evidence="3" id="KW-1003">Cell membrane</keyword>
<dbReference type="GO" id="GO:0022857">
    <property type="term" value="F:transmembrane transporter activity"/>
    <property type="evidence" value="ECO:0007669"/>
    <property type="project" value="UniProtKB-UniRule"/>
</dbReference>
<comment type="similarity">
    <text evidence="8 9">Belongs to the TRAP transporter small permease family.</text>
</comment>
<dbReference type="EMBL" id="BKAJ01000167">
    <property type="protein sequence ID" value="GEP60511.1"/>
    <property type="molecule type" value="Genomic_DNA"/>
</dbReference>
<keyword evidence="7 9" id="KW-0472">Membrane</keyword>
<dbReference type="InterPro" id="IPR007387">
    <property type="entry name" value="TRAP_DctQ"/>
</dbReference>
<dbReference type="RefSeq" id="WP_147155852.1">
    <property type="nucleotide sequence ID" value="NZ_BKAJ01000167.1"/>
</dbReference>
<comment type="subunit">
    <text evidence="9">The complex comprises the extracytoplasmic solute receptor protein and the two transmembrane proteins.</text>
</comment>
<feature type="domain" description="Tripartite ATP-independent periplasmic transporters DctQ component" evidence="10">
    <location>
        <begin position="28"/>
        <end position="154"/>
    </location>
</feature>
<keyword evidence="4 9" id="KW-0997">Cell inner membrane</keyword>
<dbReference type="Proteomes" id="UP000321058">
    <property type="component" value="Unassembled WGS sequence"/>
</dbReference>
<comment type="function">
    <text evidence="9">Part of the tripartite ATP-independent periplasmic (TRAP) transport system.</text>
</comment>
<evidence type="ECO:0000256" key="4">
    <source>
        <dbReference type="ARBA" id="ARBA00022519"/>
    </source>
</evidence>
<evidence type="ECO:0000256" key="2">
    <source>
        <dbReference type="ARBA" id="ARBA00022448"/>
    </source>
</evidence>
<keyword evidence="2 9" id="KW-0813">Transport</keyword>
<reference evidence="11 12" key="1">
    <citation type="submission" date="2019-07" db="EMBL/GenBank/DDBJ databases">
        <title>Whole genome shotgun sequence of Reyranella soli NBRC 108950.</title>
        <authorList>
            <person name="Hosoyama A."/>
            <person name="Uohara A."/>
            <person name="Ohji S."/>
            <person name="Ichikawa N."/>
        </authorList>
    </citation>
    <scope>NUCLEOTIDE SEQUENCE [LARGE SCALE GENOMIC DNA]</scope>
    <source>
        <strain evidence="11 12">NBRC 108950</strain>
    </source>
</reference>
<feature type="transmembrane region" description="Helical" evidence="9">
    <location>
        <begin position="128"/>
        <end position="148"/>
    </location>
</feature>
<keyword evidence="5 9" id="KW-0812">Transmembrane</keyword>
<comment type="subcellular location">
    <subcellularLocation>
        <location evidence="1 9">Cell inner membrane</location>
        <topology evidence="1 9">Multi-pass membrane protein</topology>
    </subcellularLocation>
</comment>